<dbReference type="Proteomes" id="UP000265619">
    <property type="component" value="Unassembled WGS sequence"/>
</dbReference>
<evidence type="ECO:0000256" key="3">
    <source>
        <dbReference type="ARBA" id="ARBA00023163"/>
    </source>
</evidence>
<reference evidence="5 6" key="1">
    <citation type="submission" date="2018-09" db="EMBL/GenBank/DDBJ databases">
        <title>Acidovorax cavernicola nov. sp. isolated from Gruta de las Maravillas (Aracena, Spain).</title>
        <authorList>
            <person name="Jurado V."/>
            <person name="Gutierrez-Patricio S."/>
            <person name="Gonzalez-Pimentel J.L."/>
            <person name="Miller A.Z."/>
            <person name="Laiz L."/>
            <person name="Saiz-Jimenez C."/>
        </authorList>
    </citation>
    <scope>NUCLEOTIDE SEQUENCE [LARGE SCALE GENOMIC DNA]</scope>
    <source>
        <strain evidence="5 6">1011MAR4D40.2</strain>
    </source>
</reference>
<dbReference type="InterPro" id="IPR018060">
    <property type="entry name" value="HTH_AraC"/>
</dbReference>
<dbReference type="InterPro" id="IPR013783">
    <property type="entry name" value="Ig-like_fold"/>
</dbReference>
<dbReference type="EMBL" id="QXMN01000023">
    <property type="protein sequence ID" value="RIX77726.1"/>
    <property type="molecule type" value="Genomic_DNA"/>
</dbReference>
<feature type="domain" description="HTH araC/xylS-type" evidence="4">
    <location>
        <begin position="356"/>
        <end position="459"/>
    </location>
</feature>
<dbReference type="OrthoDB" id="9178898at2"/>
<evidence type="ECO:0000313" key="5">
    <source>
        <dbReference type="EMBL" id="RIX77726.1"/>
    </source>
</evidence>
<organism evidence="5 6">
    <name type="scientific">Acidovorax cavernicola</name>
    <dbReference type="NCBI Taxonomy" id="1675792"/>
    <lineage>
        <taxon>Bacteria</taxon>
        <taxon>Pseudomonadati</taxon>
        <taxon>Pseudomonadota</taxon>
        <taxon>Betaproteobacteria</taxon>
        <taxon>Burkholderiales</taxon>
        <taxon>Comamonadaceae</taxon>
        <taxon>Acidovorax</taxon>
    </lineage>
</organism>
<accession>A0A9X8D343</accession>
<keyword evidence="1" id="KW-0805">Transcription regulation</keyword>
<dbReference type="GO" id="GO:0003700">
    <property type="term" value="F:DNA-binding transcription factor activity"/>
    <property type="evidence" value="ECO:0007669"/>
    <property type="project" value="InterPro"/>
</dbReference>
<dbReference type="Gene3D" id="2.60.40.10">
    <property type="entry name" value="Immunoglobulins"/>
    <property type="match status" value="1"/>
</dbReference>
<dbReference type="RefSeq" id="WP_119555541.1">
    <property type="nucleotide sequence ID" value="NZ_QXMN01000023.1"/>
</dbReference>
<evidence type="ECO:0000259" key="4">
    <source>
        <dbReference type="PROSITE" id="PS01124"/>
    </source>
</evidence>
<protein>
    <submittedName>
        <fullName evidence="5">AraC family transcriptional regulator</fullName>
    </submittedName>
</protein>
<keyword evidence="3" id="KW-0804">Transcription</keyword>
<proteinExistence type="predicted"/>
<name>A0A9X8D343_9BURK</name>
<dbReference type="SMART" id="SM00342">
    <property type="entry name" value="HTH_ARAC"/>
    <property type="match status" value="1"/>
</dbReference>
<dbReference type="PROSITE" id="PS01124">
    <property type="entry name" value="HTH_ARAC_FAMILY_2"/>
    <property type="match status" value="1"/>
</dbReference>
<comment type="caution">
    <text evidence="5">The sequence shown here is derived from an EMBL/GenBank/DDBJ whole genome shotgun (WGS) entry which is preliminary data.</text>
</comment>
<dbReference type="InterPro" id="IPR020449">
    <property type="entry name" value="Tscrpt_reg_AraC-type_HTH"/>
</dbReference>
<dbReference type="PANTHER" id="PTHR43280:SF31">
    <property type="entry name" value="TRANSCRIPTIONAL REGULATORY PROTEIN"/>
    <property type="match status" value="1"/>
</dbReference>
<keyword evidence="2" id="KW-0238">DNA-binding</keyword>
<dbReference type="PROSITE" id="PS00041">
    <property type="entry name" value="HTH_ARAC_FAMILY_1"/>
    <property type="match status" value="1"/>
</dbReference>
<dbReference type="Gene3D" id="1.10.10.60">
    <property type="entry name" value="Homeodomain-like"/>
    <property type="match status" value="1"/>
</dbReference>
<dbReference type="Pfam" id="PF24514">
    <property type="entry name" value="SpaA_4"/>
    <property type="match status" value="1"/>
</dbReference>
<dbReference type="Pfam" id="PF12833">
    <property type="entry name" value="HTH_18"/>
    <property type="match status" value="1"/>
</dbReference>
<evidence type="ECO:0000313" key="6">
    <source>
        <dbReference type="Proteomes" id="UP000265619"/>
    </source>
</evidence>
<dbReference type="InterPro" id="IPR018062">
    <property type="entry name" value="HTH_AraC-typ_CS"/>
</dbReference>
<sequence length="467" mass="50407">MNQRCDATTPVTAVVANTPRLRIVKRVEGDLGTYEFRFALTGLAVSSETITVANGVAVSGATITGTSGQAVTITEYAPPGWPRRPVSASCTTPSVVGVIGTLNGNVLTIPANRMVPGSELVCTFVNNPAFALNGRVFNDNGVGGGVANDGVINGAEKGLANVVVQVGGCGAPPLDSVVTDGNGRYSLNVPYAWAGALCLEKRGLVGFMPAGVSVGGVQLRTDRTTVIDSKTYGYSRLNPPNRVTFTWDGRRMASMEATNSWMIGLPRVLVDRWLPDAADATETCFKGDKGWAQVLSAYLCATSPEHLRHISSPVERGFAVEHVMSMLSFAFAQNGFEKMAGDAESRVSPRDRELHVRMRRWIADNFSNPDVSAQSLATDFNISTRYVHKVFANVQRGVTFWGVVQDARLKNAARLLRTPLYRHGSIEDVALRCGFVDTAYFSLVFRKRFGCTPRAFALKTEDETPKD</sequence>
<dbReference type="AlphaFoldDB" id="A0A9X8D343"/>
<dbReference type="PANTHER" id="PTHR43280">
    <property type="entry name" value="ARAC-FAMILY TRANSCRIPTIONAL REGULATOR"/>
    <property type="match status" value="1"/>
</dbReference>
<dbReference type="InterPro" id="IPR055371">
    <property type="entry name" value="SpaA_PFL_dom_4"/>
</dbReference>
<keyword evidence="6" id="KW-1185">Reference proteome</keyword>
<gene>
    <name evidence="5" type="ORF">D3H34_18335</name>
</gene>
<dbReference type="GO" id="GO:0043565">
    <property type="term" value="F:sequence-specific DNA binding"/>
    <property type="evidence" value="ECO:0007669"/>
    <property type="project" value="InterPro"/>
</dbReference>
<evidence type="ECO:0000256" key="1">
    <source>
        <dbReference type="ARBA" id="ARBA00023015"/>
    </source>
</evidence>
<dbReference type="InterPro" id="IPR009057">
    <property type="entry name" value="Homeodomain-like_sf"/>
</dbReference>
<evidence type="ECO:0000256" key="2">
    <source>
        <dbReference type="ARBA" id="ARBA00023125"/>
    </source>
</evidence>
<dbReference type="SUPFAM" id="SSF46689">
    <property type="entry name" value="Homeodomain-like"/>
    <property type="match status" value="1"/>
</dbReference>
<dbReference type="PRINTS" id="PR00032">
    <property type="entry name" value="HTHARAC"/>
</dbReference>